<dbReference type="Proteomes" id="UP000438106">
    <property type="component" value="Unassembled WGS sequence"/>
</dbReference>
<evidence type="ECO:0000313" key="2">
    <source>
        <dbReference type="EMBL" id="MVS97413.1"/>
    </source>
</evidence>
<name>A0A7X3FMT0_9HYPH</name>
<dbReference type="Pfam" id="PF13490">
    <property type="entry name" value="zf-HC2"/>
    <property type="match status" value="1"/>
</dbReference>
<dbReference type="RefSeq" id="WP_157288621.1">
    <property type="nucleotide sequence ID" value="NZ_WQRF01000001.1"/>
</dbReference>
<reference evidence="2 3" key="1">
    <citation type="submission" date="2019-12" db="EMBL/GenBank/DDBJ databases">
        <title>Devosia maris sp. nov., isolated from the deep seawater.</title>
        <authorList>
            <person name="Liu Y."/>
        </authorList>
    </citation>
    <scope>NUCLEOTIDE SEQUENCE [LARGE SCALE GENOMIC DNA]</scope>
    <source>
        <strain evidence="2 3">L53-10-65</strain>
    </source>
</reference>
<proteinExistence type="predicted"/>
<dbReference type="Gene3D" id="1.10.10.1320">
    <property type="entry name" value="Anti-sigma factor, zinc-finger domain"/>
    <property type="match status" value="1"/>
</dbReference>
<keyword evidence="3" id="KW-1185">Reference proteome</keyword>
<dbReference type="InterPro" id="IPR041916">
    <property type="entry name" value="Anti_sigma_zinc_sf"/>
</dbReference>
<dbReference type="InterPro" id="IPR027383">
    <property type="entry name" value="Znf_put"/>
</dbReference>
<feature type="domain" description="Putative zinc-finger" evidence="1">
    <location>
        <begin position="4"/>
        <end position="38"/>
    </location>
</feature>
<dbReference type="EMBL" id="WQRF01000001">
    <property type="protein sequence ID" value="MVS97413.1"/>
    <property type="molecule type" value="Genomic_DNA"/>
</dbReference>
<accession>A0A7X3FMT0</accession>
<sequence>MLSCRELSETATDYLEGTLTLRQRVGVKMHLLMCKHCRAYVDQLAKTVALLKSAQAGQDNSEPDPRVIEVFRNAAGKP</sequence>
<evidence type="ECO:0000313" key="3">
    <source>
        <dbReference type="Proteomes" id="UP000438106"/>
    </source>
</evidence>
<gene>
    <name evidence="2" type="ORF">GO014_00025</name>
</gene>
<comment type="caution">
    <text evidence="2">The sequence shown here is derived from an EMBL/GenBank/DDBJ whole genome shotgun (WGS) entry which is preliminary data.</text>
</comment>
<organism evidence="2 3">
    <name type="scientific">Devosia marina</name>
    <dbReference type="NCBI Taxonomy" id="2683198"/>
    <lineage>
        <taxon>Bacteria</taxon>
        <taxon>Pseudomonadati</taxon>
        <taxon>Pseudomonadota</taxon>
        <taxon>Alphaproteobacteria</taxon>
        <taxon>Hyphomicrobiales</taxon>
        <taxon>Devosiaceae</taxon>
        <taxon>Devosia</taxon>
    </lineage>
</organism>
<dbReference type="AlphaFoldDB" id="A0A7X3FMT0"/>
<protein>
    <recommendedName>
        <fullName evidence="1">Putative zinc-finger domain-containing protein</fullName>
    </recommendedName>
</protein>
<evidence type="ECO:0000259" key="1">
    <source>
        <dbReference type="Pfam" id="PF13490"/>
    </source>
</evidence>